<comment type="caution">
    <text evidence="1">The sequence shown here is derived from an EMBL/GenBank/DDBJ whole genome shotgun (WGS) entry which is preliminary data.</text>
</comment>
<sequence length="98" mass="10734">MVVALAFVGLVTGWFFREPIYGRAETGVSYGAHVACSCRYLAGRGLSDCKKDFEPGMKLVFLSDDADDKSVTAYVPLIASQTAHYREGYGCVLEPWSD</sequence>
<dbReference type="EMBL" id="WTYM01000052">
    <property type="protein sequence ID" value="MXO60578.1"/>
    <property type="molecule type" value="Genomic_DNA"/>
</dbReference>
<evidence type="ECO:0000313" key="1">
    <source>
        <dbReference type="EMBL" id="MXO60578.1"/>
    </source>
</evidence>
<reference evidence="1 2" key="1">
    <citation type="submission" date="2019-12" db="EMBL/GenBank/DDBJ databases">
        <title>Genomic-based taxomic classification of the family Erythrobacteraceae.</title>
        <authorList>
            <person name="Xu L."/>
        </authorList>
    </citation>
    <scope>NUCLEOTIDE SEQUENCE [LARGE SCALE GENOMIC DNA]</scope>
    <source>
        <strain evidence="1 2">MCCC 1K01500</strain>
    </source>
</reference>
<evidence type="ECO:0000313" key="2">
    <source>
        <dbReference type="Proteomes" id="UP000433652"/>
    </source>
</evidence>
<organism evidence="1 2">
    <name type="scientific">Croceibacterium salegens</name>
    <dbReference type="NCBI Taxonomy" id="1737568"/>
    <lineage>
        <taxon>Bacteria</taxon>
        <taxon>Pseudomonadati</taxon>
        <taxon>Pseudomonadota</taxon>
        <taxon>Alphaproteobacteria</taxon>
        <taxon>Sphingomonadales</taxon>
        <taxon>Erythrobacteraceae</taxon>
        <taxon>Croceibacterium</taxon>
    </lineage>
</organism>
<protein>
    <submittedName>
        <fullName evidence="1">Uncharacterized protein</fullName>
    </submittedName>
</protein>
<proteinExistence type="predicted"/>
<dbReference type="AlphaFoldDB" id="A0A6I4SYR7"/>
<keyword evidence="2" id="KW-1185">Reference proteome</keyword>
<dbReference type="Proteomes" id="UP000433652">
    <property type="component" value="Unassembled WGS sequence"/>
</dbReference>
<accession>A0A6I4SYR7</accession>
<gene>
    <name evidence="1" type="ORF">GRI89_13615</name>
</gene>
<name>A0A6I4SYR7_9SPHN</name>